<comment type="caution">
    <text evidence="1">The sequence shown here is derived from an EMBL/GenBank/DDBJ whole genome shotgun (WGS) entry which is preliminary data.</text>
</comment>
<sequence>MNDEIEASITWSDTLNQIGLNAAGNAGGVVEAAISYTGDVSDPKRTKYDLHYYINLVDELVRAGIHVLAIKDMAGLLKPRAASLLIDSIRQKYPDLPIHIHTHDTSGSGIASMLAAAQAGADIVDVAVDSMSGMTSQPSMGAMVAILQGSPHDTGFNLKDISEYSAFWEQTRTLYAPFECTVTMKSGNADVYLNEIPGGQYTNLQFQAYSLGLGEFFEDVKKAYREANILLGDIIKVTPSSKVVGDLAQFMVQNKLSPEKVLDEAEELSFPRSVIEFLQGAIGEPYQGFPEPL</sequence>
<keyword evidence="2" id="KW-1185">Reference proteome</keyword>
<evidence type="ECO:0000313" key="2">
    <source>
        <dbReference type="Proteomes" id="UP001239111"/>
    </source>
</evidence>
<accession>A0ACC2NKK4</accession>
<protein>
    <submittedName>
        <fullName evidence="1">Uncharacterized protein</fullName>
    </submittedName>
</protein>
<evidence type="ECO:0000313" key="1">
    <source>
        <dbReference type="EMBL" id="KAJ8671632.1"/>
    </source>
</evidence>
<dbReference type="EMBL" id="CM056743">
    <property type="protein sequence ID" value="KAJ8671632.1"/>
    <property type="molecule type" value="Genomic_DNA"/>
</dbReference>
<reference evidence="1" key="1">
    <citation type="submission" date="2023-04" db="EMBL/GenBank/DDBJ databases">
        <title>A chromosome-level genome assembly of the parasitoid wasp Eretmocerus hayati.</title>
        <authorList>
            <person name="Zhong Y."/>
            <person name="Liu S."/>
            <person name="Liu Y."/>
        </authorList>
    </citation>
    <scope>NUCLEOTIDE SEQUENCE</scope>
    <source>
        <strain evidence="1">ZJU_SS_LIU_2023</strain>
    </source>
</reference>
<feature type="non-terminal residue" evidence="1">
    <location>
        <position position="293"/>
    </location>
</feature>
<name>A0ACC2NKK4_9HYME</name>
<proteinExistence type="predicted"/>
<organism evidence="1 2">
    <name type="scientific">Eretmocerus hayati</name>
    <dbReference type="NCBI Taxonomy" id="131215"/>
    <lineage>
        <taxon>Eukaryota</taxon>
        <taxon>Metazoa</taxon>
        <taxon>Ecdysozoa</taxon>
        <taxon>Arthropoda</taxon>
        <taxon>Hexapoda</taxon>
        <taxon>Insecta</taxon>
        <taxon>Pterygota</taxon>
        <taxon>Neoptera</taxon>
        <taxon>Endopterygota</taxon>
        <taxon>Hymenoptera</taxon>
        <taxon>Apocrita</taxon>
        <taxon>Proctotrupomorpha</taxon>
        <taxon>Chalcidoidea</taxon>
        <taxon>Aphelinidae</taxon>
        <taxon>Aphelininae</taxon>
        <taxon>Eretmocerus</taxon>
    </lineage>
</organism>
<dbReference type="Proteomes" id="UP001239111">
    <property type="component" value="Chromosome 3"/>
</dbReference>
<gene>
    <name evidence="1" type="ORF">QAD02_002891</name>
</gene>